<protein>
    <submittedName>
        <fullName evidence="1">Uncharacterized protein</fullName>
    </submittedName>
</protein>
<evidence type="ECO:0000313" key="2">
    <source>
        <dbReference type="Proteomes" id="UP000429555"/>
    </source>
</evidence>
<dbReference type="EMBL" id="WKJZ01000005">
    <property type="protein sequence ID" value="MVW77179.1"/>
    <property type="molecule type" value="Genomic_DNA"/>
</dbReference>
<comment type="caution">
    <text evidence="1">The sequence shown here is derived from an EMBL/GenBank/DDBJ whole genome shotgun (WGS) entry which is preliminary data.</text>
</comment>
<accession>A0A6I4KWW7</accession>
<proteinExistence type="predicted"/>
<dbReference type="RefSeq" id="WP_160347836.1">
    <property type="nucleotide sequence ID" value="NZ_WKJZ01000005.1"/>
</dbReference>
<organism evidence="1 2">
    <name type="scientific">Pseudomonas xionganensis</name>
    <dbReference type="NCBI Taxonomy" id="2654845"/>
    <lineage>
        <taxon>Bacteria</taxon>
        <taxon>Pseudomonadati</taxon>
        <taxon>Pseudomonadota</taxon>
        <taxon>Gammaproteobacteria</taxon>
        <taxon>Pseudomonadales</taxon>
        <taxon>Pseudomonadaceae</taxon>
        <taxon>Pseudomonas</taxon>
    </lineage>
</organism>
<gene>
    <name evidence="1" type="ORF">GJV18_17815</name>
</gene>
<dbReference type="Proteomes" id="UP000429555">
    <property type="component" value="Unassembled WGS sequence"/>
</dbReference>
<evidence type="ECO:0000313" key="1">
    <source>
        <dbReference type="EMBL" id="MVW77179.1"/>
    </source>
</evidence>
<reference evidence="1 2" key="1">
    <citation type="submission" date="2019-11" db="EMBL/GenBank/DDBJ databases">
        <title>Pseudomonas flavidum sp. nov., isolated from Baiyang Lake.</title>
        <authorList>
            <person name="Zhao Y."/>
        </authorList>
    </citation>
    <scope>NUCLEOTIDE SEQUENCE [LARGE SCALE GENOMIC DNA]</scope>
    <source>
        <strain evidence="2">R-22-3 w-18</strain>
    </source>
</reference>
<dbReference type="AlphaFoldDB" id="A0A6I4KWW7"/>
<name>A0A6I4KWW7_9PSED</name>
<sequence length="108" mass="11648">MRKIYSQSIKNHSTQVAIDNLAKSLGVAQSRILETILNAIDIDDLVALTTRQLSLKSTNSIRLDSPTSQLIRDEIAHSISLLSNRVIDAAAEGAKTGVMSLLETGEST</sequence>
<keyword evidence="2" id="KW-1185">Reference proteome</keyword>